<gene>
    <name evidence="2" type="ORF">UFOPK1767_00526</name>
</gene>
<dbReference type="PANTHER" id="PTHR28208:SF3">
    <property type="entry name" value="PHOSPHATIDATE PHOSPHATASE APP1"/>
    <property type="match status" value="1"/>
</dbReference>
<dbReference type="InterPro" id="IPR019236">
    <property type="entry name" value="APP1_cat"/>
</dbReference>
<reference evidence="2" key="1">
    <citation type="submission" date="2020-05" db="EMBL/GenBank/DDBJ databases">
        <authorList>
            <person name="Chiriac C."/>
            <person name="Salcher M."/>
            <person name="Ghai R."/>
            <person name="Kavagutti S V."/>
        </authorList>
    </citation>
    <scope>NUCLEOTIDE SEQUENCE</scope>
</reference>
<organism evidence="2">
    <name type="scientific">freshwater metagenome</name>
    <dbReference type="NCBI Taxonomy" id="449393"/>
    <lineage>
        <taxon>unclassified sequences</taxon>
        <taxon>metagenomes</taxon>
        <taxon>ecological metagenomes</taxon>
    </lineage>
</organism>
<protein>
    <submittedName>
        <fullName evidence="2">Unannotated protein</fullName>
    </submittedName>
</protein>
<accession>A0A6J6F605</accession>
<proteinExistence type="predicted"/>
<feature type="domain" description="Phosphatidate phosphatase APP1 catalytic" evidence="1">
    <location>
        <begin position="146"/>
        <end position="297"/>
    </location>
</feature>
<dbReference type="GO" id="GO:0008195">
    <property type="term" value="F:phosphatidate phosphatase activity"/>
    <property type="evidence" value="ECO:0007669"/>
    <property type="project" value="InterPro"/>
</dbReference>
<name>A0A6J6F605_9ZZZZ</name>
<dbReference type="InterPro" id="IPR052935">
    <property type="entry name" value="Mg2+_PAP"/>
</dbReference>
<dbReference type="AlphaFoldDB" id="A0A6J6F605"/>
<dbReference type="PANTHER" id="PTHR28208">
    <property type="entry name" value="PHOSPHATIDATE PHOSPHATASE APP1"/>
    <property type="match status" value="1"/>
</dbReference>
<dbReference type="Pfam" id="PF09949">
    <property type="entry name" value="APP1_cat"/>
    <property type="match status" value="1"/>
</dbReference>
<dbReference type="EMBL" id="CAEZTZ010000054">
    <property type="protein sequence ID" value="CAB4584271.1"/>
    <property type="molecule type" value="Genomic_DNA"/>
</dbReference>
<evidence type="ECO:0000313" key="2">
    <source>
        <dbReference type="EMBL" id="CAB4584271.1"/>
    </source>
</evidence>
<sequence>MPSDSNPPVKMHVAARIEDAYTAFRAKSARATGQLPTVVAFRGYGSASSVRILARVLYVNPDPRTHKVRKYVRGWRAFTGVPVAHTKVSVKIGSHKFKVTSDRGGVIDASLPVNLPVGLHTVLMRVRKGHGWSSSDVTVVNNTTTVGIVCDIDDTVMVTALPRLLLAAWNTFVLDEHARRPVPGMAVFLNKLGAFYSGAPVMYLSTGPWNVAPTLERFLSRHMYPRGPLLLTDWGATPDRIFRSGRDHKVNNLDRLVAEFPNIKWILIGDDGQHDETTYGNFARRHPNNVLGVGIRRLSRPEAVLAGAPISHPDPVPGLPWVYGHDGAELAENFFDAGLLGGTLRHR</sequence>
<evidence type="ECO:0000259" key="1">
    <source>
        <dbReference type="Pfam" id="PF09949"/>
    </source>
</evidence>